<dbReference type="EMBL" id="CP011509">
    <property type="protein sequence ID" value="AKJ07442.1"/>
    <property type="molecule type" value="Genomic_DNA"/>
</dbReference>
<feature type="transmembrane region" description="Helical" evidence="6">
    <location>
        <begin position="147"/>
        <end position="165"/>
    </location>
</feature>
<keyword evidence="5" id="KW-0862">Zinc</keyword>
<keyword evidence="5" id="KW-0479">Metal-binding</keyword>
<evidence type="ECO:0000256" key="6">
    <source>
        <dbReference type="SAM" id="Phobius"/>
    </source>
</evidence>
<accession>A0AAC8TIM0</accession>
<evidence type="ECO:0000313" key="7">
    <source>
        <dbReference type="EMBL" id="AKJ07442.1"/>
    </source>
</evidence>
<evidence type="ECO:0008006" key="9">
    <source>
        <dbReference type="Google" id="ProtNLM"/>
    </source>
</evidence>
<organism evidence="7 8">
    <name type="scientific">Archangium gephyra</name>
    <dbReference type="NCBI Taxonomy" id="48"/>
    <lineage>
        <taxon>Bacteria</taxon>
        <taxon>Pseudomonadati</taxon>
        <taxon>Myxococcota</taxon>
        <taxon>Myxococcia</taxon>
        <taxon>Myxococcales</taxon>
        <taxon>Cystobacterineae</taxon>
        <taxon>Archangiaceae</taxon>
        <taxon>Archangium</taxon>
    </lineage>
</organism>
<evidence type="ECO:0000313" key="8">
    <source>
        <dbReference type="Proteomes" id="UP000035579"/>
    </source>
</evidence>
<evidence type="ECO:0000256" key="3">
    <source>
        <dbReference type="ARBA" id="ARBA00022989"/>
    </source>
</evidence>
<dbReference type="GO" id="GO:0046872">
    <property type="term" value="F:metal ion binding"/>
    <property type="evidence" value="ECO:0007669"/>
    <property type="project" value="UniProtKB-KW"/>
</dbReference>
<feature type="transmembrane region" description="Helical" evidence="6">
    <location>
        <begin position="177"/>
        <end position="194"/>
    </location>
</feature>
<feature type="transmembrane region" description="Helical" evidence="6">
    <location>
        <begin position="32"/>
        <end position="51"/>
    </location>
</feature>
<feature type="transmembrane region" description="Helical" evidence="6">
    <location>
        <begin position="58"/>
        <end position="78"/>
    </location>
</feature>
<dbReference type="InterPro" id="IPR004254">
    <property type="entry name" value="AdipoR/HlyIII-related"/>
</dbReference>
<protein>
    <recommendedName>
        <fullName evidence="9">Hemolysin III</fullName>
    </recommendedName>
</protein>
<keyword evidence="4 6" id="KW-0472">Membrane</keyword>
<reference evidence="7 8" key="1">
    <citation type="submission" date="2015-05" db="EMBL/GenBank/DDBJ databases">
        <title>Genome assembly of Archangium gephyra DSM 2261.</title>
        <authorList>
            <person name="Sharma G."/>
            <person name="Subramanian S."/>
        </authorList>
    </citation>
    <scope>NUCLEOTIDE SEQUENCE [LARGE SCALE GENOMIC DNA]</scope>
    <source>
        <strain evidence="7 8">DSM 2261</strain>
    </source>
</reference>
<feature type="transmembrane region" description="Helical" evidence="6">
    <location>
        <begin position="98"/>
        <end position="116"/>
    </location>
</feature>
<dbReference type="Proteomes" id="UP000035579">
    <property type="component" value="Chromosome"/>
</dbReference>
<feature type="binding site" evidence="5">
    <location>
        <position position="212"/>
    </location>
    <ligand>
        <name>Zn(2+)</name>
        <dbReference type="ChEBI" id="CHEBI:29105"/>
    </ligand>
</feature>
<feature type="binding site" evidence="5">
    <location>
        <position position="208"/>
    </location>
    <ligand>
        <name>Zn(2+)</name>
        <dbReference type="ChEBI" id="CHEBI:29105"/>
    </ligand>
</feature>
<gene>
    <name evidence="7" type="ORF">AA314_09068</name>
</gene>
<evidence type="ECO:0000256" key="5">
    <source>
        <dbReference type="PIRSR" id="PIRSR604254-1"/>
    </source>
</evidence>
<feature type="transmembrane region" description="Helical" evidence="6">
    <location>
        <begin position="210"/>
        <end position="231"/>
    </location>
</feature>
<comment type="subcellular location">
    <subcellularLocation>
        <location evidence="1">Membrane</location>
        <topology evidence="1">Multi-pass membrane protein</topology>
    </subcellularLocation>
</comment>
<dbReference type="AlphaFoldDB" id="A0AAC8TIM0"/>
<dbReference type="KEGG" id="age:AA314_09068"/>
<dbReference type="GO" id="GO:0016020">
    <property type="term" value="C:membrane"/>
    <property type="evidence" value="ECO:0007669"/>
    <property type="project" value="UniProtKB-SubCell"/>
</dbReference>
<name>A0AAC8TIM0_9BACT</name>
<feature type="transmembrane region" description="Helical" evidence="6">
    <location>
        <begin position="123"/>
        <end position="141"/>
    </location>
</feature>
<evidence type="ECO:0000256" key="4">
    <source>
        <dbReference type="ARBA" id="ARBA00023136"/>
    </source>
</evidence>
<evidence type="ECO:0000256" key="2">
    <source>
        <dbReference type="ARBA" id="ARBA00022692"/>
    </source>
</evidence>
<feature type="binding site" evidence="5">
    <location>
        <position position="79"/>
    </location>
    <ligand>
        <name>Zn(2+)</name>
        <dbReference type="ChEBI" id="CHEBI:29105"/>
    </ligand>
</feature>
<dbReference type="PANTHER" id="PTHR20855">
    <property type="entry name" value="ADIPOR/PROGESTIN RECEPTOR-RELATED"/>
    <property type="match status" value="1"/>
</dbReference>
<evidence type="ECO:0000256" key="1">
    <source>
        <dbReference type="ARBA" id="ARBA00004141"/>
    </source>
</evidence>
<keyword evidence="2 6" id="KW-0812">Transmembrane</keyword>
<sequence length="233" mass="25227">MTCREYEQVMASQERVGSLRVEEEVKPRLRGVSHACAFFAALGGCFFLALAPVEGTRYLAGLVFGGSLVLMFGVSATYHCPNWSPATSQRIQRLDHAAIYGLIAGTFTPVAMLDEAGGWGPRMLWVMWIAALTGAGLALLGRSGPRGLRSLLYVVLGMVSIPVMLRLPDVIGTARAGWLVFGAVIYALGAGVYARRWPDPSPTVFGYHEIFHLMVIAAASVHYAVILDVLWGR</sequence>
<keyword evidence="3 6" id="KW-1133">Transmembrane helix</keyword>
<dbReference type="Pfam" id="PF03006">
    <property type="entry name" value="HlyIII"/>
    <property type="match status" value="1"/>
</dbReference>
<proteinExistence type="predicted"/>
<dbReference type="PANTHER" id="PTHR20855:SF3">
    <property type="entry name" value="LD03007P"/>
    <property type="match status" value="1"/>
</dbReference>